<dbReference type="PRINTS" id="PR00069">
    <property type="entry name" value="ALDKETRDTASE"/>
</dbReference>
<dbReference type="Gene3D" id="3.20.20.100">
    <property type="entry name" value="NADP-dependent oxidoreductase domain"/>
    <property type="match status" value="1"/>
</dbReference>
<dbReference type="InterPro" id="IPR023210">
    <property type="entry name" value="NADP_OxRdtase_dom"/>
</dbReference>
<proteinExistence type="predicted"/>
<dbReference type="Pfam" id="PF00248">
    <property type="entry name" value="Aldo_ket_red"/>
    <property type="match status" value="1"/>
</dbReference>
<dbReference type="EMBL" id="REGN01007350">
    <property type="protein sequence ID" value="RNA06535.1"/>
    <property type="molecule type" value="Genomic_DNA"/>
</dbReference>
<dbReference type="GO" id="GO:0010349">
    <property type="term" value="F:L-galactose dehydrogenase activity"/>
    <property type="evidence" value="ECO:0007669"/>
    <property type="project" value="InterPro"/>
</dbReference>
<dbReference type="PANTHER" id="PTHR42686">
    <property type="entry name" value="GH17980P-RELATED"/>
    <property type="match status" value="1"/>
</dbReference>
<feature type="coiled-coil region" evidence="1">
    <location>
        <begin position="280"/>
        <end position="307"/>
    </location>
</feature>
<dbReference type="SUPFAM" id="SSF51430">
    <property type="entry name" value="NAD(P)-linked oxidoreductase"/>
    <property type="match status" value="1"/>
</dbReference>
<dbReference type="STRING" id="10195.A0A3M7Q6J3"/>
<dbReference type="OrthoDB" id="48988at2759"/>
<comment type="caution">
    <text evidence="3">The sequence shown here is derived from an EMBL/GenBank/DDBJ whole genome shotgun (WGS) entry which is preliminary data.</text>
</comment>
<evidence type="ECO:0000259" key="2">
    <source>
        <dbReference type="Pfam" id="PF00248"/>
    </source>
</evidence>
<evidence type="ECO:0000313" key="4">
    <source>
        <dbReference type="Proteomes" id="UP000276133"/>
    </source>
</evidence>
<evidence type="ECO:0000313" key="3">
    <source>
        <dbReference type="EMBL" id="RNA06535.1"/>
    </source>
</evidence>
<protein>
    <submittedName>
        <fullName evidence="3">L-galactose dehydrogenase-like</fullName>
    </submittedName>
</protein>
<keyword evidence="1" id="KW-0175">Coiled coil</keyword>
<evidence type="ECO:0000256" key="1">
    <source>
        <dbReference type="SAM" id="Coils"/>
    </source>
</evidence>
<dbReference type="InterPro" id="IPR036812">
    <property type="entry name" value="NAD(P)_OxRdtase_dom_sf"/>
</dbReference>
<dbReference type="InterPro" id="IPR044479">
    <property type="entry name" value="LGALDH-like"/>
</dbReference>
<keyword evidence="4" id="KW-1185">Reference proteome</keyword>
<dbReference type="GO" id="GO:0005829">
    <property type="term" value="C:cytosol"/>
    <property type="evidence" value="ECO:0007669"/>
    <property type="project" value="TreeGrafter"/>
</dbReference>
<name>A0A3M7Q6J3_BRAPC</name>
<reference evidence="3 4" key="1">
    <citation type="journal article" date="2018" name="Sci. Rep.">
        <title>Genomic signatures of local adaptation to the degree of environmental predictability in rotifers.</title>
        <authorList>
            <person name="Franch-Gras L."/>
            <person name="Hahn C."/>
            <person name="Garcia-Roger E.M."/>
            <person name="Carmona M.J."/>
            <person name="Serra M."/>
            <person name="Gomez A."/>
        </authorList>
    </citation>
    <scope>NUCLEOTIDE SEQUENCE [LARGE SCALE GENOMIC DNA]</scope>
    <source>
        <strain evidence="3">HYR1</strain>
    </source>
</reference>
<dbReference type="CDD" id="cd19163">
    <property type="entry name" value="AKR_galDH"/>
    <property type="match status" value="1"/>
</dbReference>
<accession>A0A3M7Q6J3</accession>
<dbReference type="AlphaFoldDB" id="A0A3M7Q6J3"/>
<dbReference type="InterPro" id="IPR020471">
    <property type="entry name" value="AKR"/>
</dbReference>
<feature type="domain" description="NADP-dependent oxidoreductase" evidence="2">
    <location>
        <begin position="41"/>
        <end position="291"/>
    </location>
</feature>
<dbReference type="PANTHER" id="PTHR42686:SF1">
    <property type="entry name" value="GH17980P-RELATED"/>
    <property type="match status" value="1"/>
</dbReference>
<sequence length="332" mass="37760">MKYKRVGQTDINASILAFGASVFNNFFKDSNFNYSSESLQNIKNIISKAFELGINYFDVAPWYGNAQELLAIGLKDHDRSSYYLSTKVGRYNVEKPVSEWFDFSYQKTISSVEQSLKIFDTNYIDLIQIHDFEFADDIQQIVTETLPALDQLRIQGKVRYIGINSYLMEKLKELLELSTIRIDTVLTYTHLTLDDTSLLDFSEYFRSKGVGVINSAPLSMGLLTEIGPPNWHRAPERVREAARKASDYCKSKGVSLSKLAIHFSATNKNCDITIVSMSNVKLVEENVQALDDLNENEKNVLNHLKEKIFGPLNYKGYGDAEVISYKNKMGNN</sequence>
<organism evidence="3 4">
    <name type="scientific">Brachionus plicatilis</name>
    <name type="common">Marine rotifer</name>
    <name type="synonym">Brachionus muelleri</name>
    <dbReference type="NCBI Taxonomy" id="10195"/>
    <lineage>
        <taxon>Eukaryota</taxon>
        <taxon>Metazoa</taxon>
        <taxon>Spiralia</taxon>
        <taxon>Gnathifera</taxon>
        <taxon>Rotifera</taxon>
        <taxon>Eurotatoria</taxon>
        <taxon>Monogononta</taxon>
        <taxon>Pseudotrocha</taxon>
        <taxon>Ploima</taxon>
        <taxon>Brachionidae</taxon>
        <taxon>Brachionus</taxon>
    </lineage>
</organism>
<dbReference type="Proteomes" id="UP000276133">
    <property type="component" value="Unassembled WGS sequence"/>
</dbReference>
<gene>
    <name evidence="3" type="ORF">BpHYR1_032288</name>
</gene>